<protein>
    <recommendedName>
        <fullName evidence="8">Cation efflux protein transmembrane domain-containing protein</fullName>
    </recommendedName>
</protein>
<organism evidence="9 10">
    <name type="scientific">Tetraparma gracilis</name>
    <dbReference type="NCBI Taxonomy" id="2962635"/>
    <lineage>
        <taxon>Eukaryota</taxon>
        <taxon>Sar</taxon>
        <taxon>Stramenopiles</taxon>
        <taxon>Ochrophyta</taxon>
        <taxon>Bolidophyceae</taxon>
        <taxon>Parmales</taxon>
        <taxon>Triparmaceae</taxon>
        <taxon>Tetraparma</taxon>
    </lineage>
</organism>
<dbReference type="InterPro" id="IPR050681">
    <property type="entry name" value="CDF/SLC30A"/>
</dbReference>
<keyword evidence="5 7" id="KW-0472">Membrane</keyword>
<dbReference type="EMBL" id="BRYB01004794">
    <property type="protein sequence ID" value="GMI36973.1"/>
    <property type="molecule type" value="Genomic_DNA"/>
</dbReference>
<feature type="transmembrane region" description="Helical" evidence="7">
    <location>
        <begin position="166"/>
        <end position="184"/>
    </location>
</feature>
<dbReference type="Pfam" id="PF01545">
    <property type="entry name" value="Cation_efflux"/>
    <property type="match status" value="1"/>
</dbReference>
<dbReference type="PANTHER" id="PTHR11562">
    <property type="entry name" value="CATION EFFLUX PROTEIN/ ZINC TRANSPORTER"/>
    <property type="match status" value="1"/>
</dbReference>
<evidence type="ECO:0000256" key="1">
    <source>
        <dbReference type="ARBA" id="ARBA00004141"/>
    </source>
</evidence>
<dbReference type="Gene3D" id="1.20.1510.10">
    <property type="entry name" value="Cation efflux protein transmembrane domain"/>
    <property type="match status" value="1"/>
</dbReference>
<feature type="transmembrane region" description="Helical" evidence="7">
    <location>
        <begin position="68"/>
        <end position="91"/>
    </location>
</feature>
<feature type="domain" description="Cation efflux protein transmembrane" evidence="8">
    <location>
        <begin position="35"/>
        <end position="208"/>
    </location>
</feature>
<keyword evidence="3" id="KW-0864">Zinc transport</keyword>
<feature type="compositionally biased region" description="Low complexity" evidence="6">
    <location>
        <begin position="121"/>
        <end position="142"/>
    </location>
</feature>
<dbReference type="InterPro" id="IPR027469">
    <property type="entry name" value="Cation_efflux_TMD_sf"/>
</dbReference>
<evidence type="ECO:0000259" key="8">
    <source>
        <dbReference type="Pfam" id="PF01545"/>
    </source>
</evidence>
<reference evidence="9 10" key="1">
    <citation type="journal article" date="2023" name="Commun. Biol.">
        <title>Genome analysis of Parmales, the sister group of diatoms, reveals the evolutionary specialization of diatoms from phago-mixotrophs to photoautotrophs.</title>
        <authorList>
            <person name="Ban H."/>
            <person name="Sato S."/>
            <person name="Yoshikawa S."/>
            <person name="Yamada K."/>
            <person name="Nakamura Y."/>
            <person name="Ichinomiya M."/>
            <person name="Sato N."/>
            <person name="Blanc-Mathieu R."/>
            <person name="Endo H."/>
            <person name="Kuwata A."/>
            <person name="Ogata H."/>
        </authorList>
    </citation>
    <scope>NUCLEOTIDE SEQUENCE [LARGE SCALE GENOMIC DNA]</scope>
</reference>
<comment type="caution">
    <text evidence="9">The sequence shown here is derived from an EMBL/GenBank/DDBJ whole genome shotgun (WGS) entry which is preliminary data.</text>
</comment>
<feature type="region of interest" description="Disordered" evidence="6">
    <location>
        <begin position="121"/>
        <end position="146"/>
    </location>
</feature>
<evidence type="ECO:0000256" key="5">
    <source>
        <dbReference type="ARBA" id="ARBA00023136"/>
    </source>
</evidence>
<comment type="subcellular location">
    <subcellularLocation>
        <location evidence="1">Membrane</location>
        <topology evidence="1">Multi-pass membrane protein</topology>
    </subcellularLocation>
</comment>
<proteinExistence type="predicted"/>
<dbReference type="InterPro" id="IPR058533">
    <property type="entry name" value="Cation_efflux_TM"/>
</dbReference>
<keyword evidence="4 7" id="KW-1133">Transmembrane helix</keyword>
<evidence type="ECO:0000256" key="7">
    <source>
        <dbReference type="SAM" id="Phobius"/>
    </source>
</evidence>
<evidence type="ECO:0000313" key="10">
    <source>
        <dbReference type="Proteomes" id="UP001165060"/>
    </source>
</evidence>
<feature type="transmembrane region" description="Helical" evidence="7">
    <location>
        <begin position="190"/>
        <end position="211"/>
    </location>
</feature>
<dbReference type="Proteomes" id="UP001165060">
    <property type="component" value="Unassembled WGS sequence"/>
</dbReference>
<keyword evidence="3" id="KW-0406">Ion transport</keyword>
<evidence type="ECO:0000256" key="6">
    <source>
        <dbReference type="SAM" id="MobiDB-lite"/>
    </source>
</evidence>
<evidence type="ECO:0000256" key="4">
    <source>
        <dbReference type="ARBA" id="ARBA00022989"/>
    </source>
</evidence>
<keyword evidence="3" id="KW-0862">Zinc</keyword>
<dbReference type="SUPFAM" id="SSF161111">
    <property type="entry name" value="Cation efflux protein transmembrane domain-like"/>
    <property type="match status" value="1"/>
</dbReference>
<feature type="compositionally biased region" description="Basic and acidic residues" evidence="6">
    <location>
        <begin position="250"/>
        <end position="265"/>
    </location>
</feature>
<keyword evidence="2 7" id="KW-0812">Transmembrane</keyword>
<evidence type="ECO:0000256" key="2">
    <source>
        <dbReference type="ARBA" id="ARBA00022692"/>
    </source>
</evidence>
<feature type="region of interest" description="Disordered" evidence="6">
    <location>
        <begin position="226"/>
        <end position="284"/>
    </location>
</feature>
<dbReference type="PANTHER" id="PTHR11562:SF17">
    <property type="entry name" value="RE54080P-RELATED"/>
    <property type="match status" value="1"/>
</dbReference>
<name>A0ABQ6N187_9STRA</name>
<evidence type="ECO:0000256" key="3">
    <source>
        <dbReference type="ARBA" id="ARBA00022906"/>
    </source>
</evidence>
<accession>A0ABQ6N187</accession>
<keyword evidence="10" id="KW-1185">Reference proteome</keyword>
<evidence type="ECO:0000313" key="9">
    <source>
        <dbReference type="EMBL" id="GMI36973.1"/>
    </source>
</evidence>
<sequence length="284" mass="28880">MFIDAFTYLLNLLALRHAPPLRADRRLLLSLLPPLLSAAALLAVTGWIAADGAARLLDPPPAAPDEGLAVVMLVFAAANLLLDVVNVAAFWRAGAKLRGYEVDGSAGPAAALPEDRAAASSPSFASFAPPASSPSAPSAPAAAPAPPAPQNLNMCSAYTHVLADTLRSIAVLVAAFVAMCTPVNPDTADAAAAIAVSAVILASVAPLAAALRGAAGEYRVARAEHKRSGGGLEAPEPGRSPTWNLLKSGGSKEEEREREALEERAGTLMGGLGGRSAEEGEECA</sequence>
<feature type="transmembrane region" description="Helical" evidence="7">
    <location>
        <begin position="27"/>
        <end position="48"/>
    </location>
</feature>
<keyword evidence="3" id="KW-0813">Transport</keyword>
<gene>
    <name evidence="9" type="ORF">TeGR_g14303</name>
</gene>